<proteinExistence type="predicted"/>
<evidence type="ECO:0008006" key="4">
    <source>
        <dbReference type="Google" id="ProtNLM"/>
    </source>
</evidence>
<dbReference type="EMBL" id="KV784356">
    <property type="protein sequence ID" value="OEU18692.1"/>
    <property type="molecule type" value="Genomic_DNA"/>
</dbReference>
<dbReference type="AlphaFoldDB" id="A0A1E7FKJ3"/>
<reference evidence="2 3" key="1">
    <citation type="submission" date="2016-09" db="EMBL/GenBank/DDBJ databases">
        <title>Extensive genetic diversity and differential bi-allelic expression allows diatom success in the polar Southern Ocean.</title>
        <authorList>
            <consortium name="DOE Joint Genome Institute"/>
            <person name="Mock T."/>
            <person name="Otillar R.P."/>
            <person name="Strauss J."/>
            <person name="Dupont C."/>
            <person name="Frickenhaus S."/>
            <person name="Maumus F."/>
            <person name="Mcmullan M."/>
            <person name="Sanges R."/>
            <person name="Schmutz J."/>
            <person name="Toseland A."/>
            <person name="Valas R."/>
            <person name="Veluchamy A."/>
            <person name="Ward B.J."/>
            <person name="Allen A."/>
            <person name="Barry K."/>
            <person name="Falciatore A."/>
            <person name="Ferrante M."/>
            <person name="Fortunato A.E."/>
            <person name="Gloeckner G."/>
            <person name="Gruber A."/>
            <person name="Hipkin R."/>
            <person name="Janech M."/>
            <person name="Kroth P."/>
            <person name="Leese F."/>
            <person name="Lindquist E."/>
            <person name="Lyon B.R."/>
            <person name="Martin J."/>
            <person name="Mayer C."/>
            <person name="Parker M."/>
            <person name="Quesneville H."/>
            <person name="Raymond J."/>
            <person name="Uhlig C."/>
            <person name="Valentin K.U."/>
            <person name="Worden A.Z."/>
            <person name="Armbrust E.V."/>
            <person name="Bowler C."/>
            <person name="Green B."/>
            <person name="Moulton V."/>
            <person name="Van Oosterhout C."/>
            <person name="Grigoriev I."/>
        </authorList>
    </citation>
    <scope>NUCLEOTIDE SEQUENCE [LARGE SCALE GENOMIC DNA]</scope>
    <source>
        <strain evidence="2 3">CCMP1102</strain>
    </source>
</reference>
<evidence type="ECO:0000313" key="2">
    <source>
        <dbReference type="EMBL" id="OEU18692.1"/>
    </source>
</evidence>
<protein>
    <recommendedName>
        <fullName evidence="4">FUN14-domain-containing protein</fullName>
    </recommendedName>
</protein>
<evidence type="ECO:0000256" key="1">
    <source>
        <dbReference type="SAM" id="SignalP"/>
    </source>
</evidence>
<organism evidence="2 3">
    <name type="scientific">Fragilariopsis cylindrus CCMP1102</name>
    <dbReference type="NCBI Taxonomy" id="635003"/>
    <lineage>
        <taxon>Eukaryota</taxon>
        <taxon>Sar</taxon>
        <taxon>Stramenopiles</taxon>
        <taxon>Ochrophyta</taxon>
        <taxon>Bacillariophyta</taxon>
        <taxon>Bacillariophyceae</taxon>
        <taxon>Bacillariophycidae</taxon>
        <taxon>Bacillariales</taxon>
        <taxon>Bacillariaceae</taxon>
        <taxon>Fragilariopsis</taxon>
    </lineage>
</organism>
<sequence>MNFSKYQLIRIVFLIFATICFNSNNLAVVDATASSSSSSTNNDDDPRKIVEKWIAQAREQYQTLPDQGKFCTGAVVGFGASKIAVNSAVKFVKLAGAAFIATEALEAAGILDMEQAFDSNGIEKESMKRRALTKISELRTTIRQKLDGENIKKWMEQDRMGVLGAATGAFFGFLL</sequence>
<gene>
    <name evidence="2" type="ORF">FRACYDRAFT_207132</name>
</gene>
<keyword evidence="1" id="KW-0732">Signal</keyword>
<feature type="signal peptide" evidence="1">
    <location>
        <begin position="1"/>
        <end position="27"/>
    </location>
</feature>
<evidence type="ECO:0000313" key="3">
    <source>
        <dbReference type="Proteomes" id="UP000095751"/>
    </source>
</evidence>
<dbReference type="KEGG" id="fcy:FRACYDRAFT_207132"/>
<dbReference type="InParanoid" id="A0A1E7FKJ3"/>
<feature type="chain" id="PRO_5009193236" description="FUN14-domain-containing protein" evidence="1">
    <location>
        <begin position="28"/>
        <end position="175"/>
    </location>
</feature>
<dbReference type="Proteomes" id="UP000095751">
    <property type="component" value="Unassembled WGS sequence"/>
</dbReference>
<name>A0A1E7FKJ3_9STRA</name>
<keyword evidence="3" id="KW-1185">Reference proteome</keyword>
<dbReference type="OrthoDB" id="48029at2759"/>
<accession>A0A1E7FKJ3</accession>